<dbReference type="PANTHER" id="PTHR23074:SF72">
    <property type="entry name" value="VACUOLAR PROTEIN SORTING-ASSOCIATED PROTEIN 4B"/>
    <property type="match status" value="1"/>
</dbReference>
<feature type="domain" description="AAA+ ATPase" evidence="2">
    <location>
        <begin position="61"/>
        <end position="198"/>
    </location>
</feature>
<dbReference type="AlphaFoldDB" id="A0A914UKE6"/>
<dbReference type="Gene3D" id="1.10.8.60">
    <property type="match status" value="1"/>
</dbReference>
<dbReference type="GO" id="GO:0016197">
    <property type="term" value="P:endosomal transport"/>
    <property type="evidence" value="ECO:0007669"/>
    <property type="project" value="TreeGrafter"/>
</dbReference>
<evidence type="ECO:0000256" key="1">
    <source>
        <dbReference type="RuleBase" id="RU003651"/>
    </source>
</evidence>
<dbReference type="Gene3D" id="3.40.50.300">
    <property type="entry name" value="P-loop containing nucleotide triphosphate hydrolases"/>
    <property type="match status" value="2"/>
</dbReference>
<keyword evidence="1" id="KW-0547">Nucleotide-binding</keyword>
<protein>
    <submittedName>
        <fullName evidence="4">AAA+ ATPase domain-containing protein</fullName>
    </submittedName>
</protein>
<keyword evidence="1" id="KW-0067">ATP-binding</keyword>
<name>A0A914UKE6_9BILA</name>
<dbReference type="PROSITE" id="PS00674">
    <property type="entry name" value="AAA"/>
    <property type="match status" value="1"/>
</dbReference>
<dbReference type="SUPFAM" id="SSF52540">
    <property type="entry name" value="P-loop containing nucleoside triphosphate hydrolases"/>
    <property type="match status" value="2"/>
</dbReference>
<reference evidence="4" key="1">
    <citation type="submission" date="2022-11" db="UniProtKB">
        <authorList>
            <consortium name="WormBaseParasite"/>
        </authorList>
    </citation>
    <scope>IDENTIFICATION</scope>
</reference>
<sequence>MAKQALIEALVDPLLYPDWFKDSNLKPWRCVLLYGPPGTGILYVVDPLLYPDWFKDSNLKPWRCVLLYGPPGTGKSHLSQAIAREIQSTFYLVSSSDLISSWSGQSEKLIRELFEHAMKGSKPSIIFVDEIDSLCRQRNAKEDDANRRVKTELLVQLQRLQNSEGKQTLLVCATNCPWELDAAFLRRFEKRIFVGLPNKHDRIQLLRRLLN</sequence>
<evidence type="ECO:0000259" key="2">
    <source>
        <dbReference type="SMART" id="SM00382"/>
    </source>
</evidence>
<dbReference type="GO" id="GO:0007033">
    <property type="term" value="P:vacuole organization"/>
    <property type="evidence" value="ECO:0007669"/>
    <property type="project" value="TreeGrafter"/>
</dbReference>
<dbReference type="InterPro" id="IPR027417">
    <property type="entry name" value="P-loop_NTPase"/>
</dbReference>
<dbReference type="Proteomes" id="UP000887566">
    <property type="component" value="Unplaced"/>
</dbReference>
<dbReference type="InterPro" id="IPR003959">
    <property type="entry name" value="ATPase_AAA_core"/>
</dbReference>
<keyword evidence="3" id="KW-1185">Reference proteome</keyword>
<evidence type="ECO:0000313" key="4">
    <source>
        <dbReference type="WBParaSite" id="PSAMB.scaffold10778size3844.g33619.t1"/>
    </source>
</evidence>
<dbReference type="GO" id="GO:0016887">
    <property type="term" value="F:ATP hydrolysis activity"/>
    <property type="evidence" value="ECO:0007669"/>
    <property type="project" value="InterPro"/>
</dbReference>
<dbReference type="InterPro" id="IPR003960">
    <property type="entry name" value="ATPase_AAA_CS"/>
</dbReference>
<accession>A0A914UKE6</accession>
<dbReference type="InterPro" id="IPR050304">
    <property type="entry name" value="MT-severing_AAA_ATPase"/>
</dbReference>
<dbReference type="GO" id="GO:0005524">
    <property type="term" value="F:ATP binding"/>
    <property type="evidence" value="ECO:0007669"/>
    <property type="project" value="UniProtKB-KW"/>
</dbReference>
<dbReference type="Pfam" id="PF00004">
    <property type="entry name" value="AAA"/>
    <property type="match status" value="1"/>
</dbReference>
<dbReference type="SMART" id="SM00382">
    <property type="entry name" value="AAA"/>
    <property type="match status" value="1"/>
</dbReference>
<organism evidence="3 4">
    <name type="scientific">Plectus sambesii</name>
    <dbReference type="NCBI Taxonomy" id="2011161"/>
    <lineage>
        <taxon>Eukaryota</taxon>
        <taxon>Metazoa</taxon>
        <taxon>Ecdysozoa</taxon>
        <taxon>Nematoda</taxon>
        <taxon>Chromadorea</taxon>
        <taxon>Plectida</taxon>
        <taxon>Plectina</taxon>
        <taxon>Plectoidea</taxon>
        <taxon>Plectidae</taxon>
        <taxon>Plectus</taxon>
    </lineage>
</organism>
<dbReference type="WBParaSite" id="PSAMB.scaffold10778size3844.g33619.t1">
    <property type="protein sequence ID" value="PSAMB.scaffold10778size3844.g33619.t1"/>
    <property type="gene ID" value="PSAMB.scaffold10778size3844.g33619"/>
</dbReference>
<dbReference type="InterPro" id="IPR003593">
    <property type="entry name" value="AAA+_ATPase"/>
</dbReference>
<comment type="similarity">
    <text evidence="1">Belongs to the AAA ATPase family.</text>
</comment>
<proteinExistence type="inferred from homology"/>
<evidence type="ECO:0000313" key="3">
    <source>
        <dbReference type="Proteomes" id="UP000887566"/>
    </source>
</evidence>
<dbReference type="PANTHER" id="PTHR23074">
    <property type="entry name" value="AAA DOMAIN-CONTAINING"/>
    <property type="match status" value="1"/>
</dbReference>